<proteinExistence type="inferred from homology"/>
<protein>
    <recommendedName>
        <fullName evidence="4">Fructose-1,6-bisphosphatase class 3</fullName>
        <shortName evidence="4">FBPase class 3</shortName>
        <ecNumber evidence="4">3.1.3.11</ecNumber>
    </recommendedName>
    <alternativeName>
        <fullName evidence="4">D-fructose-1,6-bisphosphate 1-phosphohydrolase class 3</fullName>
    </alternativeName>
</protein>
<dbReference type="EMBL" id="JXKD01000002">
    <property type="protein sequence ID" value="OJG11945.1"/>
    <property type="molecule type" value="Genomic_DNA"/>
</dbReference>
<dbReference type="STRING" id="328396.RU93_GL001178"/>
<evidence type="ECO:0000256" key="3">
    <source>
        <dbReference type="ARBA" id="ARBA00023277"/>
    </source>
</evidence>
<dbReference type="Pfam" id="PF06874">
    <property type="entry name" value="FBPase_2"/>
    <property type="match status" value="1"/>
</dbReference>
<dbReference type="EC" id="3.1.3.11" evidence="4"/>
<dbReference type="InterPro" id="IPR009164">
    <property type="entry name" value="FBPtase_class3"/>
</dbReference>
<reference evidence="5 6" key="1">
    <citation type="submission" date="2014-12" db="EMBL/GenBank/DDBJ databases">
        <title>Draft genome sequences of 29 type strains of Enterococci.</title>
        <authorList>
            <person name="Zhong Z."/>
            <person name="Sun Z."/>
            <person name="Liu W."/>
            <person name="Zhang W."/>
            <person name="Zhang H."/>
        </authorList>
    </citation>
    <scope>NUCLEOTIDE SEQUENCE [LARGE SCALE GENOMIC DNA]</scope>
    <source>
        <strain evidence="5 6">DSM 17690</strain>
    </source>
</reference>
<comment type="catalytic activity">
    <reaction evidence="4">
        <text>beta-D-fructose 1,6-bisphosphate + H2O = beta-D-fructose 6-phosphate + phosphate</text>
        <dbReference type="Rhea" id="RHEA:11064"/>
        <dbReference type="ChEBI" id="CHEBI:15377"/>
        <dbReference type="ChEBI" id="CHEBI:32966"/>
        <dbReference type="ChEBI" id="CHEBI:43474"/>
        <dbReference type="ChEBI" id="CHEBI:57634"/>
        <dbReference type="EC" id="3.1.3.11"/>
    </reaction>
</comment>
<keyword evidence="2 4" id="KW-0464">Manganese</keyword>
<dbReference type="HAMAP" id="MF_01854">
    <property type="entry name" value="FBPase_class3"/>
    <property type="match status" value="1"/>
</dbReference>
<comment type="pathway">
    <text evidence="4">Carbohydrate biosynthesis; gluconeogenesis.</text>
</comment>
<dbReference type="OrthoDB" id="9779903at2"/>
<evidence type="ECO:0000256" key="2">
    <source>
        <dbReference type="ARBA" id="ARBA00023211"/>
    </source>
</evidence>
<evidence type="ECO:0000313" key="5">
    <source>
        <dbReference type="EMBL" id="OJG11945.1"/>
    </source>
</evidence>
<name>A0A1L8QWS9_9ENTE</name>
<comment type="similarity">
    <text evidence="4">Belongs to the FBPase class 3 family.</text>
</comment>
<sequence>MKEKYYQLLKEKFAEKEDVLTEIINLEAILRLPKGTEHFVSDVHGEYEAFNHVLRNGSGSVRGKVEECFKHETQVDITDLCTLIYYPKEKIILEKSRIGAKASLHQWYYEKILQLVQVTDYAGKKYTRSKMHKAFPKEFAYIMEELLNGLDTKSDKQDYYTSIVEKIVALNQAPRLIQALAETIQRLVVDHLHVVGDIYDRGPQPDAIMERLIGLHSVDIQWGNHDIIWLAAMGGSLPALVNLIRIQARYGNLAILEKSYGIHLRPLIEYSQQYYTVQPHFNPVMDEADEVSLREQEICNQVQQACAILQFKLEGQLIHRRPEFQMAHRLVLEKIDYNAQTIELHGRTYPLEQFQAPTIDPSSPCQLTNEETCLLHQLLTSYQDSEKLKRHMDFLYEKGQMYLCYNNNLLLHGCVPLHDNGDFKSLRIDNHSYAGKALLDFYQEQVEKCYAKPKVTDDFATDLMWYLWAGENSSLFGKKAMTTFERYYITDKKSHIEEKNAYYSLRNEEKICEEILVSFGLPKTGHIINGHTPVKEKQGESPMKANKRMLVIDGGFAKAYQKKTGIAGYTLLSNSYGMLLAAHQPFTSIEDAVENGTDIVSVLRVVEQVDSRKKVAETNIGEKLKQESEDLLYLYQNFDRF</sequence>
<evidence type="ECO:0000256" key="1">
    <source>
        <dbReference type="ARBA" id="ARBA00022801"/>
    </source>
</evidence>
<keyword evidence="3 4" id="KW-0119">Carbohydrate metabolism</keyword>
<dbReference type="GO" id="GO:0042132">
    <property type="term" value="F:fructose 1,6-bisphosphate 1-phosphatase activity"/>
    <property type="evidence" value="ECO:0007669"/>
    <property type="project" value="UniProtKB-UniRule"/>
</dbReference>
<dbReference type="Proteomes" id="UP000182149">
    <property type="component" value="Unassembled WGS sequence"/>
</dbReference>
<keyword evidence="1 4" id="KW-0378">Hydrolase</keyword>
<dbReference type="SUPFAM" id="SSF56300">
    <property type="entry name" value="Metallo-dependent phosphatases"/>
    <property type="match status" value="1"/>
</dbReference>
<gene>
    <name evidence="4" type="primary">fbp</name>
    <name evidence="5" type="ORF">RU93_GL001178</name>
</gene>
<evidence type="ECO:0000256" key="4">
    <source>
        <dbReference type="HAMAP-Rule" id="MF_01854"/>
    </source>
</evidence>
<dbReference type="AlphaFoldDB" id="A0A1L8QWS9"/>
<dbReference type="PIRSF" id="PIRSF000906">
    <property type="entry name" value="FBPtase_Bacill"/>
    <property type="match status" value="1"/>
</dbReference>
<evidence type="ECO:0000313" key="6">
    <source>
        <dbReference type="Proteomes" id="UP000182149"/>
    </source>
</evidence>
<keyword evidence="6" id="KW-1185">Reference proteome</keyword>
<dbReference type="InterPro" id="IPR029052">
    <property type="entry name" value="Metallo-depent_PP-like"/>
</dbReference>
<accession>A0A1L8QWS9</accession>
<dbReference type="UniPathway" id="UPA00138"/>
<organism evidence="5 6">
    <name type="scientific">Enterococcus aquimarinus</name>
    <dbReference type="NCBI Taxonomy" id="328396"/>
    <lineage>
        <taxon>Bacteria</taxon>
        <taxon>Bacillati</taxon>
        <taxon>Bacillota</taxon>
        <taxon>Bacilli</taxon>
        <taxon>Lactobacillales</taxon>
        <taxon>Enterococcaceae</taxon>
        <taxon>Enterococcus</taxon>
    </lineage>
</organism>
<comment type="cofactor">
    <cofactor evidence="4">
        <name>Mn(2+)</name>
        <dbReference type="ChEBI" id="CHEBI:29035"/>
    </cofactor>
</comment>
<dbReference type="GO" id="GO:0006094">
    <property type="term" value="P:gluconeogenesis"/>
    <property type="evidence" value="ECO:0007669"/>
    <property type="project" value="UniProtKB-UniRule"/>
</dbReference>
<comment type="caution">
    <text evidence="5">The sequence shown here is derived from an EMBL/GenBank/DDBJ whole genome shotgun (WGS) entry which is preliminary data.</text>
</comment>
<dbReference type="Gene3D" id="3.60.21.10">
    <property type="match status" value="1"/>
</dbReference>
<dbReference type="RefSeq" id="WP_071874106.1">
    <property type="nucleotide sequence ID" value="NZ_JBHSHF010000012.1"/>
</dbReference>